<dbReference type="RefSeq" id="WP_079476340.1">
    <property type="nucleotide sequence ID" value="NZ_BJUN01000005.1"/>
</dbReference>
<proteinExistence type="predicted"/>
<accession>A0A510Y4G1</accession>
<keyword evidence="1" id="KW-0812">Transmembrane</keyword>
<keyword evidence="1" id="KW-1133">Transmembrane helix</keyword>
<sequence length="223" mass="25647">MSTLVEENNEKRNQLNKENKKIYEDMMVYIRLSFNKSEQETEEVLLELLDHLLVLQAEGRDSLELFGSDPRKYAKDIVGELPQTVPKEMIKLFIMGICYFLSVYMLSTGLIQTILSYGFQQLEPMKSYSLGTTAIIIILGSFMLSVVGYSVFRYIKWSCFREVSKIKEFLVTGFIFGIVPGTVFFAMYYWLPAFGPTITFPVYWLGVAGVVFLLIGELLRRKA</sequence>
<feature type="transmembrane region" description="Helical" evidence="1">
    <location>
        <begin position="169"/>
        <end position="190"/>
    </location>
</feature>
<dbReference type="PANTHER" id="PTHR41307">
    <property type="entry name" value="MEMBRANE PROTEIN-RELATED"/>
    <property type="match status" value="1"/>
</dbReference>
<keyword evidence="3" id="KW-1185">Reference proteome</keyword>
<comment type="caution">
    <text evidence="2">The sequence shown here is derived from an EMBL/GenBank/DDBJ whole genome shotgun (WGS) entry which is preliminary data.</text>
</comment>
<dbReference type="Gene3D" id="1.10.1900.10">
    <property type="entry name" value="c-terminal domain of poly(a) binding protein"/>
    <property type="match status" value="1"/>
</dbReference>
<evidence type="ECO:0000313" key="2">
    <source>
        <dbReference type="EMBL" id="GEK58225.1"/>
    </source>
</evidence>
<dbReference type="EMBL" id="BJUN01000005">
    <property type="protein sequence ID" value="GEK58225.1"/>
    <property type="molecule type" value="Genomic_DNA"/>
</dbReference>
<keyword evidence="1" id="KW-0472">Membrane</keyword>
<dbReference type="OrthoDB" id="1655249at2"/>
<dbReference type="PANTHER" id="PTHR41307:SF1">
    <property type="entry name" value="MEMBRANE PROTEIN"/>
    <property type="match status" value="1"/>
</dbReference>
<protein>
    <recommendedName>
        <fullName evidence="4">DUF1129 family protein</fullName>
    </recommendedName>
</protein>
<dbReference type="AlphaFoldDB" id="A0A510Y4G1"/>
<name>A0A510Y4G1_MARHA</name>
<dbReference type="Proteomes" id="UP000321051">
    <property type="component" value="Unassembled WGS sequence"/>
</dbReference>
<reference evidence="2 3" key="1">
    <citation type="submission" date="2019-07" db="EMBL/GenBank/DDBJ databases">
        <title>Whole genome shotgun sequence of Marinococcus halophilus NBRC 102359.</title>
        <authorList>
            <person name="Hosoyama A."/>
            <person name="Uohara A."/>
            <person name="Ohji S."/>
            <person name="Ichikawa N."/>
        </authorList>
    </citation>
    <scope>NUCLEOTIDE SEQUENCE [LARGE SCALE GENOMIC DNA]</scope>
    <source>
        <strain evidence="2 3">NBRC 102359</strain>
    </source>
</reference>
<feature type="transmembrane region" description="Helical" evidence="1">
    <location>
        <begin position="202"/>
        <end position="219"/>
    </location>
</feature>
<evidence type="ECO:0008006" key="4">
    <source>
        <dbReference type="Google" id="ProtNLM"/>
    </source>
</evidence>
<gene>
    <name evidence="2" type="ORF">MHA01_11300</name>
</gene>
<dbReference type="STRING" id="1371.GCA_900166605_02636"/>
<organism evidence="2 3">
    <name type="scientific">Marinococcus halophilus</name>
    <dbReference type="NCBI Taxonomy" id="1371"/>
    <lineage>
        <taxon>Bacteria</taxon>
        <taxon>Bacillati</taxon>
        <taxon>Bacillota</taxon>
        <taxon>Bacilli</taxon>
        <taxon>Bacillales</taxon>
        <taxon>Bacillaceae</taxon>
        <taxon>Marinococcus</taxon>
    </lineage>
</organism>
<feature type="transmembrane region" description="Helical" evidence="1">
    <location>
        <begin position="92"/>
        <end position="115"/>
    </location>
</feature>
<evidence type="ECO:0000313" key="3">
    <source>
        <dbReference type="Proteomes" id="UP000321051"/>
    </source>
</evidence>
<feature type="transmembrane region" description="Helical" evidence="1">
    <location>
        <begin position="127"/>
        <end position="149"/>
    </location>
</feature>
<evidence type="ECO:0000256" key="1">
    <source>
        <dbReference type="SAM" id="Phobius"/>
    </source>
</evidence>
<dbReference type="SUPFAM" id="SSF158560">
    <property type="entry name" value="BH3980-like"/>
    <property type="match status" value="1"/>
</dbReference>